<organism evidence="2 3">
    <name type="scientific">Caldanaerobacter subterraneus</name>
    <dbReference type="NCBI Taxonomy" id="911092"/>
    <lineage>
        <taxon>Bacteria</taxon>
        <taxon>Bacillati</taxon>
        <taxon>Bacillota</taxon>
        <taxon>Clostridia</taxon>
        <taxon>Thermoanaerobacterales</taxon>
        <taxon>Thermoanaerobacteraceae</taxon>
        <taxon>Caldanaerobacter</taxon>
    </lineage>
</organism>
<dbReference type="EMBL" id="JABEQB010000008">
    <property type="protein sequence ID" value="NNG66389.1"/>
    <property type="molecule type" value="Genomic_DNA"/>
</dbReference>
<evidence type="ECO:0008006" key="4">
    <source>
        <dbReference type="Google" id="ProtNLM"/>
    </source>
</evidence>
<proteinExistence type="predicted"/>
<evidence type="ECO:0000313" key="2">
    <source>
        <dbReference type="EMBL" id="NNG66389.1"/>
    </source>
</evidence>
<feature type="transmembrane region" description="Helical" evidence="1">
    <location>
        <begin position="6"/>
        <end position="29"/>
    </location>
</feature>
<evidence type="ECO:0000313" key="3">
    <source>
        <dbReference type="Proteomes" id="UP000529861"/>
    </source>
</evidence>
<gene>
    <name evidence="2" type="ORF">HKI81_03940</name>
</gene>
<protein>
    <recommendedName>
        <fullName evidence="4">DUF4878 domain-containing protein</fullName>
    </recommendedName>
</protein>
<name>A0A7Y2L5W7_9THEO</name>
<keyword evidence="1" id="KW-0812">Transmembrane</keyword>
<evidence type="ECO:0000256" key="1">
    <source>
        <dbReference type="SAM" id="Phobius"/>
    </source>
</evidence>
<keyword evidence="1" id="KW-0472">Membrane</keyword>
<dbReference type="AlphaFoldDB" id="A0A7Y2L5W7"/>
<comment type="caution">
    <text evidence="2">The sequence shown here is derived from an EMBL/GenBank/DDBJ whole genome shotgun (WGS) entry which is preliminary data.</text>
</comment>
<reference evidence="2 3" key="1">
    <citation type="submission" date="2020-04" db="EMBL/GenBank/DDBJ databases">
        <title>Draft genome sequence of Caldanaerobacter sunterraneus. strain 1523vc isolated from Griffin hot spring, Kamchatka, Russia.</title>
        <authorList>
            <person name="Toshchakov S.V."/>
            <person name="Podosokorskaya O.A."/>
            <person name="Kublanov I.V."/>
            <person name="Korzhenkov A."/>
            <person name="Patrushev M.V."/>
        </authorList>
    </citation>
    <scope>NUCLEOTIDE SEQUENCE [LARGE SCALE GENOMIC DNA]</scope>
    <source>
        <strain evidence="2 3">1523vc</strain>
    </source>
</reference>
<dbReference type="RefSeq" id="WP_170270586.1">
    <property type="nucleotide sequence ID" value="NZ_JABEQB010000008.1"/>
</dbReference>
<accession>A0A7Y2L5W7</accession>
<dbReference type="Proteomes" id="UP000529861">
    <property type="component" value="Unassembled WGS sequence"/>
</dbReference>
<sequence length="154" mass="18139">MEDRIFKYIALFFFFLSLILGTVLVYISIPDRDLNKIEKTARDFAFYYTNYDYKKAEDYYDNMIFLTTGQLQEEFKQENNAKNIKLMKSMEVQSSSKIDDIIFTKLNSTTAKAVAFVTIITKSKSSDPRETKTILYMRLKKVNGSWKVYSLEPY</sequence>
<keyword evidence="1" id="KW-1133">Transmembrane helix</keyword>